<dbReference type="RefSeq" id="WP_259037285.1">
    <property type="nucleotide sequence ID" value="NZ_JAJISC010000008.1"/>
</dbReference>
<sequence>MPIQTFLVSDCSDKAIGWLESTLGDQARLVTVASQLEAILGLVDQMGVSIVFVGISRQTFNETLSVIEGLSESRPLVAVVALSESDDSELVLGAMRAGAKDFLTIGQRGSDVQSLVRRLGRRQPTPGEAPQGQRARVVTLYGVDGAEGATFAACHLGLALASKAEPVLLLDVAPKLGEVEALLNIKCTFGVEDAMRAAQRLDSAVISSAFTKHSSGLYVLPLVQDERYPEAYSYAEAILLLGVLRPHFSTILINACGQADSGCLRALVSASDQLLWYLTQSVPGSRRSLLRLQRWRADAVTLNDVGLLVDDYRKRLAPEPSVIANLFGLPVVATLPGHQEQRLNALNQGIPLYELAPKDELGRALKALAKALTPEARAAKRSRGLFARWRR</sequence>
<dbReference type="Gene3D" id="3.40.50.2300">
    <property type="match status" value="1"/>
</dbReference>
<dbReference type="SUPFAM" id="SSF52540">
    <property type="entry name" value="P-loop containing nucleoside triphosphate hydrolases"/>
    <property type="match status" value="1"/>
</dbReference>
<dbReference type="InterPro" id="IPR050625">
    <property type="entry name" value="ParA/MinD_ATPase"/>
</dbReference>
<dbReference type="Gene3D" id="3.40.50.300">
    <property type="entry name" value="P-loop containing nucleotide triphosphate hydrolases"/>
    <property type="match status" value="1"/>
</dbReference>
<protein>
    <recommendedName>
        <fullName evidence="2">Response regulatory domain-containing protein</fullName>
    </recommendedName>
</protein>
<dbReference type="Pfam" id="PF16968">
    <property type="entry name" value="TadZ_N"/>
    <property type="match status" value="1"/>
</dbReference>
<dbReference type="Proteomes" id="UP001165542">
    <property type="component" value="Unassembled WGS sequence"/>
</dbReference>
<gene>
    <name evidence="3" type="ORF">LLY24_15845</name>
</gene>
<dbReference type="PROSITE" id="PS50110">
    <property type="entry name" value="RESPONSE_REGULATORY"/>
    <property type="match status" value="1"/>
</dbReference>
<dbReference type="PANTHER" id="PTHR43384">
    <property type="entry name" value="SEPTUM SITE-DETERMINING PROTEIN MIND HOMOLOG, CHLOROPLASTIC-RELATED"/>
    <property type="match status" value="1"/>
</dbReference>
<name>A0ABT2EHH2_9GAMM</name>
<dbReference type="PANTHER" id="PTHR43384:SF13">
    <property type="entry name" value="SLR0110 PROTEIN"/>
    <property type="match status" value="1"/>
</dbReference>
<dbReference type="InterPro" id="IPR001789">
    <property type="entry name" value="Sig_transdc_resp-reg_receiver"/>
</dbReference>
<feature type="domain" description="Response regulatory" evidence="2">
    <location>
        <begin position="5"/>
        <end position="120"/>
    </location>
</feature>
<organism evidence="3 4">
    <name type="scientific">Halomonas dongshanensis</name>
    <dbReference type="NCBI Taxonomy" id="2890835"/>
    <lineage>
        <taxon>Bacteria</taxon>
        <taxon>Pseudomonadati</taxon>
        <taxon>Pseudomonadota</taxon>
        <taxon>Gammaproteobacteria</taxon>
        <taxon>Oceanospirillales</taxon>
        <taxon>Halomonadaceae</taxon>
        <taxon>Halomonas</taxon>
    </lineage>
</organism>
<evidence type="ECO:0000256" key="1">
    <source>
        <dbReference type="PROSITE-ProRule" id="PRU00169"/>
    </source>
</evidence>
<comment type="caution">
    <text evidence="1">Lacks conserved residue(s) required for the propagation of feature annotation.</text>
</comment>
<dbReference type="SUPFAM" id="SSF52172">
    <property type="entry name" value="CheY-like"/>
    <property type="match status" value="1"/>
</dbReference>
<evidence type="ECO:0000313" key="3">
    <source>
        <dbReference type="EMBL" id="MCS2610788.1"/>
    </source>
</evidence>
<dbReference type="InterPro" id="IPR031580">
    <property type="entry name" value="TadZ_N"/>
</dbReference>
<dbReference type="EMBL" id="JAJISC010000008">
    <property type="protein sequence ID" value="MCS2610788.1"/>
    <property type="molecule type" value="Genomic_DNA"/>
</dbReference>
<dbReference type="InterPro" id="IPR027417">
    <property type="entry name" value="P-loop_NTPase"/>
</dbReference>
<proteinExistence type="predicted"/>
<dbReference type="InterPro" id="IPR011006">
    <property type="entry name" value="CheY-like_superfamily"/>
</dbReference>
<evidence type="ECO:0000313" key="4">
    <source>
        <dbReference type="Proteomes" id="UP001165542"/>
    </source>
</evidence>
<reference evidence="3" key="1">
    <citation type="submission" date="2021-11" db="EMBL/GenBank/DDBJ databases">
        <title>Halomonas sp., isolated from a coastal aquaculture zone in Dongshan Bay.</title>
        <authorList>
            <person name="Lin W."/>
        </authorList>
    </citation>
    <scope>NUCLEOTIDE SEQUENCE</scope>
    <source>
        <strain evidence="3">Yzlin-01</strain>
    </source>
</reference>
<keyword evidence="4" id="KW-1185">Reference proteome</keyword>
<comment type="caution">
    <text evidence="3">The sequence shown here is derived from an EMBL/GenBank/DDBJ whole genome shotgun (WGS) entry which is preliminary data.</text>
</comment>
<evidence type="ECO:0000259" key="2">
    <source>
        <dbReference type="PROSITE" id="PS50110"/>
    </source>
</evidence>
<accession>A0ABT2EHH2</accession>